<dbReference type="GO" id="GO:0102521">
    <property type="term" value="F:tRNA-4-demethylwyosine synthase activity"/>
    <property type="evidence" value="ECO:0007669"/>
    <property type="project" value="UniProtKB-EC"/>
</dbReference>
<feature type="binding site" evidence="9">
    <location>
        <position position="48"/>
    </location>
    <ligand>
        <name>[4Fe-4S] cluster</name>
        <dbReference type="ChEBI" id="CHEBI:49883"/>
        <label>1</label>
    </ligand>
</feature>
<dbReference type="GO" id="GO:0051539">
    <property type="term" value="F:4 iron, 4 sulfur cluster binding"/>
    <property type="evidence" value="ECO:0007669"/>
    <property type="project" value="UniProtKB-UniRule"/>
</dbReference>
<dbReference type="Gene3D" id="3.20.20.70">
    <property type="entry name" value="Aldolase class I"/>
    <property type="match status" value="1"/>
</dbReference>
<keyword evidence="5 9" id="KW-0408">Iron</keyword>
<dbReference type="CDD" id="cd01335">
    <property type="entry name" value="Radical_SAM"/>
    <property type="match status" value="1"/>
</dbReference>
<dbReference type="EMBL" id="FZMP01000207">
    <property type="protein sequence ID" value="SNQ62185.1"/>
    <property type="molecule type" value="Genomic_DNA"/>
</dbReference>
<reference evidence="12" key="1">
    <citation type="submission" date="2017-06" db="EMBL/GenBank/DDBJ databases">
        <authorList>
            <person name="Cremers G."/>
        </authorList>
    </citation>
    <scope>NUCLEOTIDE SEQUENCE [LARGE SCALE GENOMIC DNA]</scope>
</reference>
<dbReference type="GO" id="GO:0005737">
    <property type="term" value="C:cytoplasm"/>
    <property type="evidence" value="ECO:0007669"/>
    <property type="project" value="UniProtKB-SubCell"/>
</dbReference>
<feature type="binding site" evidence="9">
    <location>
        <position position="74"/>
    </location>
    <ligand>
        <name>[4Fe-4S] cluster</name>
        <dbReference type="ChEBI" id="CHEBI:49883"/>
        <label>2</label>
        <note>4Fe-4S-S-AdoMet</note>
    </ligand>
</feature>
<feature type="domain" description="Radical SAM core" evidence="10">
    <location>
        <begin position="54"/>
        <end position="292"/>
    </location>
</feature>
<keyword evidence="1 9" id="KW-0004">4Fe-4S</keyword>
<evidence type="ECO:0000256" key="9">
    <source>
        <dbReference type="HAMAP-Rule" id="MF_01921"/>
    </source>
</evidence>
<dbReference type="NCBIfam" id="TIGR03972">
    <property type="entry name" value="rSAM_TYW1"/>
    <property type="match status" value="1"/>
</dbReference>
<evidence type="ECO:0000256" key="8">
    <source>
        <dbReference type="ARBA" id="ARBA00049466"/>
    </source>
</evidence>
<dbReference type="InterPro" id="IPR034556">
    <property type="entry name" value="tRNA_wybutosine-synthase"/>
</dbReference>
<name>A0A284VSC0_9EURY</name>
<organism evidence="11 12">
    <name type="scientific">Candidatus Methanoperedens nitratireducens</name>
    <dbReference type="NCBI Taxonomy" id="1392998"/>
    <lineage>
        <taxon>Archaea</taxon>
        <taxon>Methanobacteriati</taxon>
        <taxon>Methanobacteriota</taxon>
        <taxon>Stenosarchaea group</taxon>
        <taxon>Methanomicrobia</taxon>
        <taxon>Methanosarcinales</taxon>
        <taxon>ANME-2 cluster</taxon>
        <taxon>Candidatus Methanoperedentaceae</taxon>
        <taxon>Candidatus Methanoperedens</taxon>
    </lineage>
</organism>
<sequence length="313" mass="35197">MSNSEPMKPITESTKDLLKKHGYHLAGTHGAVKTCLWLNKSLRNDGDCYKSKFYGITSHRCIQMTPTLVCNHRCLHCWRAVEAPVEVPEKWDSPQDIVESCLAGQHRLVSGYGGSEIMDKTKWKEAFTPKHVAISLSGEPTIYPYLPELIEEFHKKDLTTFVVTNGTNPGMVGDIKPTQLYISLNAPDKEAYGKVCRPLGDTWENIKHSLEVMKDFKARTAVRITLTKGVNVSAPEGYARLIEAAEPDYVELKAYMHLGFSRMRLSRDNMPSHREVLEFSKEVALALGYLIADESEASRVVLLSKDGEKRDIV</sequence>
<comment type="subcellular location">
    <subcellularLocation>
        <location evidence="9">Cytoplasm</location>
    </subcellularLocation>
</comment>
<evidence type="ECO:0000259" key="10">
    <source>
        <dbReference type="PROSITE" id="PS51918"/>
    </source>
</evidence>
<evidence type="ECO:0000313" key="12">
    <source>
        <dbReference type="Proteomes" id="UP000218615"/>
    </source>
</evidence>
<dbReference type="SUPFAM" id="SSF102114">
    <property type="entry name" value="Radical SAM enzymes"/>
    <property type="match status" value="1"/>
</dbReference>
<dbReference type="Pfam" id="PF04055">
    <property type="entry name" value="Radical_SAM"/>
    <property type="match status" value="1"/>
</dbReference>
<dbReference type="PANTHER" id="PTHR13930">
    <property type="entry name" value="S-ADENOSYL-L-METHIONINE-DEPENDENT TRNA 4-DEMETHYLWYOSINE SYNTHASE"/>
    <property type="match status" value="1"/>
</dbReference>
<feature type="binding site" evidence="9">
    <location>
        <position position="70"/>
    </location>
    <ligand>
        <name>[4Fe-4S] cluster</name>
        <dbReference type="ChEBI" id="CHEBI:49883"/>
        <label>2</label>
        <note>4Fe-4S-S-AdoMet</note>
    </ligand>
</feature>
<keyword evidence="4 9" id="KW-0479">Metal-binding</keyword>
<evidence type="ECO:0000256" key="2">
    <source>
        <dbReference type="ARBA" id="ARBA00022691"/>
    </source>
</evidence>
<feature type="binding site" evidence="9">
    <location>
        <position position="35"/>
    </location>
    <ligand>
        <name>[4Fe-4S] cluster</name>
        <dbReference type="ChEBI" id="CHEBI:49883"/>
        <label>1</label>
    </ligand>
</feature>
<evidence type="ECO:0000256" key="4">
    <source>
        <dbReference type="ARBA" id="ARBA00022723"/>
    </source>
</evidence>
<dbReference type="Pfam" id="PF08608">
    <property type="entry name" value="Wyosine_form"/>
    <property type="match status" value="1"/>
</dbReference>
<feature type="binding site" evidence="9">
    <location>
        <position position="77"/>
    </location>
    <ligand>
        <name>[4Fe-4S] cluster</name>
        <dbReference type="ChEBI" id="CHEBI:49883"/>
        <label>2</label>
        <note>4Fe-4S-S-AdoMet</note>
    </ligand>
</feature>
<accession>A0A284VSC0</accession>
<comment type="catalytic activity">
    <reaction evidence="8 9">
        <text>N(1)-methylguanosine(37) in tRNA(Phe) + pyruvate + S-adenosyl-L-methionine = 4-demethylwyosine(37) in tRNA(Phe) + 5'-deoxyadenosine + L-methionine + CO2 + H2O</text>
        <dbReference type="Rhea" id="RHEA:36347"/>
        <dbReference type="Rhea" id="RHEA-COMP:10164"/>
        <dbReference type="Rhea" id="RHEA-COMP:10165"/>
        <dbReference type="ChEBI" id="CHEBI:15361"/>
        <dbReference type="ChEBI" id="CHEBI:15377"/>
        <dbReference type="ChEBI" id="CHEBI:16526"/>
        <dbReference type="ChEBI" id="CHEBI:17319"/>
        <dbReference type="ChEBI" id="CHEBI:57844"/>
        <dbReference type="ChEBI" id="CHEBI:59789"/>
        <dbReference type="ChEBI" id="CHEBI:64315"/>
        <dbReference type="ChEBI" id="CHEBI:73542"/>
        <dbReference type="EC" id="4.1.3.44"/>
    </reaction>
</comment>
<evidence type="ECO:0000256" key="5">
    <source>
        <dbReference type="ARBA" id="ARBA00023004"/>
    </source>
</evidence>
<comment type="similarity">
    <text evidence="9">Belongs to the TYW1 family.</text>
</comment>
<keyword evidence="2 9" id="KW-0949">S-adenosyl-L-methionine</keyword>
<gene>
    <name evidence="11" type="primary">taw</name>
    <name evidence="9" type="synonym">taw1</name>
    <name evidence="11" type="ORF">MNV_60066</name>
</gene>
<keyword evidence="3 9" id="KW-0819">tRNA processing</keyword>
<proteinExistence type="inferred from homology"/>
<dbReference type="GO" id="GO:0008033">
    <property type="term" value="P:tRNA processing"/>
    <property type="evidence" value="ECO:0007669"/>
    <property type="project" value="UniProtKB-UniRule"/>
</dbReference>
<evidence type="ECO:0000256" key="1">
    <source>
        <dbReference type="ARBA" id="ARBA00022485"/>
    </source>
</evidence>
<evidence type="ECO:0000256" key="6">
    <source>
        <dbReference type="ARBA" id="ARBA00023014"/>
    </source>
</evidence>
<dbReference type="AlphaFoldDB" id="A0A284VSC0"/>
<comment type="function">
    <text evidence="9">Component of the wyosine derivatives biosynthesis pathway that catalyzes the condensation of N-methylguanine with 2 carbon atoms from pyruvate to form the tricyclic 4-demethylwyosine (imG-14) on guanosine-37 of tRNA(Phe).</text>
</comment>
<comment type="cofactor">
    <cofactor evidence="9">
        <name>[4Fe-4S] cluster</name>
        <dbReference type="ChEBI" id="CHEBI:49883"/>
    </cofactor>
    <text evidence="9">Binds 2 [4Fe-4S] clusters. Binds 1 [4Fe-4S] cluster coordinated with 3 cysteines and an exchangeable S-adenosyl-L-methionine.</text>
</comment>
<dbReference type="SFLD" id="SFLDG01071">
    <property type="entry name" value="tRNA_wybutosine-synthesizing"/>
    <property type="match status" value="1"/>
</dbReference>
<keyword evidence="6 9" id="KW-0411">Iron-sulfur</keyword>
<protein>
    <recommendedName>
        <fullName evidence="9">S-adenosyl-L-methionine-dependent tRNA 4-demethylwyosine synthase</fullName>
        <ecNumber evidence="9">4.1.3.44</ecNumber>
    </recommendedName>
    <alternativeName>
        <fullName evidence="9">tRNA wyosine derivatives biosynthesis protein Taw1</fullName>
    </alternativeName>
</protein>
<comment type="subunit">
    <text evidence="9">Monomer.</text>
</comment>
<dbReference type="STRING" id="1392998.ANME2D_00835"/>
<feature type="binding site" evidence="9">
    <location>
        <position position="61"/>
    </location>
    <ligand>
        <name>[4Fe-4S] cluster</name>
        <dbReference type="ChEBI" id="CHEBI:49883"/>
        <label>1</label>
    </ligand>
</feature>
<evidence type="ECO:0000256" key="7">
    <source>
        <dbReference type="ARBA" id="ARBA00023239"/>
    </source>
</evidence>
<keyword evidence="12" id="KW-1185">Reference proteome</keyword>
<dbReference type="PANTHER" id="PTHR13930:SF0">
    <property type="entry name" value="S-ADENOSYL-L-METHIONINE-DEPENDENT TRNA 4-DEMETHYLWYOSINE SYNTHASE TYW1-RELATED"/>
    <property type="match status" value="1"/>
</dbReference>
<keyword evidence="9" id="KW-0963">Cytoplasm</keyword>
<dbReference type="InterPro" id="IPR023993">
    <property type="entry name" value="TYW1_archaea"/>
</dbReference>
<dbReference type="SFLD" id="SFLDS00029">
    <property type="entry name" value="Radical_SAM"/>
    <property type="match status" value="1"/>
</dbReference>
<dbReference type="GO" id="GO:0046872">
    <property type="term" value="F:metal ion binding"/>
    <property type="evidence" value="ECO:0007669"/>
    <property type="project" value="UniProtKB-KW"/>
</dbReference>
<dbReference type="Proteomes" id="UP000218615">
    <property type="component" value="Unassembled WGS sequence"/>
</dbReference>
<dbReference type="HAMAP" id="MF_01921">
    <property type="entry name" value="TYW1_archaea"/>
    <property type="match status" value="1"/>
</dbReference>
<dbReference type="PROSITE" id="PS51918">
    <property type="entry name" value="RADICAL_SAM"/>
    <property type="match status" value="1"/>
</dbReference>
<dbReference type="InterPro" id="IPR058240">
    <property type="entry name" value="rSAM_sf"/>
</dbReference>
<evidence type="ECO:0000256" key="3">
    <source>
        <dbReference type="ARBA" id="ARBA00022694"/>
    </source>
</evidence>
<dbReference type="InterPro" id="IPR013917">
    <property type="entry name" value="tRNA_wybutosine-synth"/>
</dbReference>
<dbReference type="InterPro" id="IPR007197">
    <property type="entry name" value="rSAM"/>
</dbReference>
<dbReference type="EC" id="4.1.3.44" evidence="9"/>
<keyword evidence="7 9" id="KW-0456">Lyase</keyword>
<dbReference type="SFLD" id="SFLDF00284">
    <property type="entry name" value="tRNA_wybutosine-synthesizing"/>
    <property type="match status" value="1"/>
</dbReference>
<dbReference type="InterPro" id="IPR013785">
    <property type="entry name" value="Aldolase_TIM"/>
</dbReference>
<evidence type="ECO:0000313" key="11">
    <source>
        <dbReference type="EMBL" id="SNQ62185.1"/>
    </source>
</evidence>